<comment type="caution">
    <text evidence="1">The sequence shown here is derived from an EMBL/GenBank/DDBJ whole genome shotgun (WGS) entry which is preliminary data.</text>
</comment>
<keyword evidence="2" id="KW-1185">Reference proteome</keyword>
<proteinExistence type="predicted"/>
<protein>
    <submittedName>
        <fullName evidence="1">Uncharacterized protein</fullName>
    </submittedName>
</protein>
<gene>
    <name evidence="1" type="ORF">EHV15_11270</name>
</gene>
<evidence type="ECO:0000313" key="1">
    <source>
        <dbReference type="EMBL" id="RRJ63439.1"/>
    </source>
</evidence>
<evidence type="ECO:0000313" key="2">
    <source>
        <dbReference type="Proteomes" id="UP000267017"/>
    </source>
</evidence>
<dbReference type="Proteomes" id="UP000267017">
    <property type="component" value="Unassembled WGS sequence"/>
</dbReference>
<dbReference type="AlphaFoldDB" id="A0A3P3U1E4"/>
<dbReference type="EMBL" id="RRCN01000001">
    <property type="protein sequence ID" value="RRJ63439.1"/>
    <property type="molecule type" value="Genomic_DNA"/>
</dbReference>
<dbReference type="OrthoDB" id="1788793at2"/>
<name>A0A3P3U1E4_9BACL</name>
<accession>A0A3P3U1E4</accession>
<dbReference type="RefSeq" id="WP_128631275.1">
    <property type="nucleotide sequence ID" value="NZ_RRCN01000001.1"/>
</dbReference>
<organism evidence="1 2">
    <name type="scientific">Paenibacillus oralis</name>
    <dbReference type="NCBI Taxonomy" id="2490856"/>
    <lineage>
        <taxon>Bacteria</taxon>
        <taxon>Bacillati</taxon>
        <taxon>Bacillota</taxon>
        <taxon>Bacilli</taxon>
        <taxon>Bacillales</taxon>
        <taxon>Paenibacillaceae</taxon>
        <taxon>Paenibacillus</taxon>
    </lineage>
</organism>
<sequence>MKTSVKWVGLFLALILLMEMFPLRLVEAAEGTEPADSTRPATVDEALKRINQDMQEFYGLQNYYPNSVTINNETRTLRRDLIQKHLNPPSEQTEREKLKNNTFQIVYGGDHGRTLNHKGKEMKEYSGYTKNGHSVPTEGVPWYQGWSGRKIQNFNLIPDPWLNQEVRDKYGIAKSDFDEYKNTKIKYLIGGTFEQLIIQGLNTEYAGVPYSEFMYNNQNSDYGDQSVYTKNAKPKSGNWIDYVHVLQPPTMFSWGFGTVYIDSNVGVTYLDIPIAPFALLESDLAATFDKLPEEAVAGEQVQAAVRVNSTFTDPVTTNYSWTLTKKDGTRLTAQADNLAFSGHANAESGSFSVSNAKSAVLYATFTMPDSDVRIQFKVNEDGKAPKEKNLDNNALDSNPLAVKLVKPEPLPYDVLSTKVKFPLRDGNPITAILTLPEGKWVSNATGQLNVNNNAPDLFRDFKVEGNPRVNEAREVIERYPVVNAIIKREDFGDDPLNRKWKNPENPKVPIRKSGTVSYGGSVKRDYEYQKLVCSKGGGCSWVTVRETAHADFNSGENRKIYDVYVYNGTKELGKHTYENKIENNTPDSKTKKLFWENEPYTYDVIRWMKHIDENGQPYNWTAVPGQYERTFTQQASADIAWKSESPMAEQYQKARQAAKDKTNKKSLYDKAVFATDRQLQKYAYPVKSGYYFNPAGSYTFTVKTVMYKQSPDDTKDHKDMVDTLIDSFRYETNLIYINSKKKAVNIANEPLAAKGGGFKAAAGQLTAGQPKGVDGKTLLNVLDREDDESRYKKDVEEIFYSQDQDESKTHEYWKRVLEGYSESSTQGSKENYQYREYVADKQKKMYKITETTTVTIEINPDNIPVYTHANMQNGKYYVKAWINDAPLSRGGHTYKKLGTLQGIDVLDNIEVTVVGSMFDDLND</sequence>
<reference evidence="1 2" key="1">
    <citation type="submission" date="2018-11" db="EMBL/GenBank/DDBJ databases">
        <title>Genome sequencing of Paenibacillus sp. KCOM 3021 (= ChDC PVNT-B20).</title>
        <authorList>
            <person name="Kook J.-K."/>
            <person name="Park S.-N."/>
            <person name="Lim Y.K."/>
        </authorList>
    </citation>
    <scope>NUCLEOTIDE SEQUENCE [LARGE SCALE GENOMIC DNA]</scope>
    <source>
        <strain evidence="1 2">KCOM 3021</strain>
    </source>
</reference>